<dbReference type="RefSeq" id="WP_344306230.1">
    <property type="nucleotide sequence ID" value="NZ_BAAANY010000001.1"/>
</dbReference>
<dbReference type="Gene3D" id="3.40.50.300">
    <property type="entry name" value="P-loop containing nucleotide triphosphate hydrolases"/>
    <property type="match status" value="1"/>
</dbReference>
<keyword evidence="3" id="KW-1185">Reference proteome</keyword>
<dbReference type="PANTHER" id="PTHR34704">
    <property type="entry name" value="ATPASE"/>
    <property type="match status" value="1"/>
</dbReference>
<sequence length="480" mass="52218">MTGGFVGRTTELGRLERLLSRVQDGHRDLPGVAVLLRGRRRVGKSRLVEVFCERSGVPSVFFQASQGASPASQRADFAAAIAESRLPGRDLFAPEAVLSSWMALFRQLAAALPDDQGSIVVIDELPWLLESDPSLEGALQTAWDTLLSRKPVLFVLIGSDLAMMERLDDYERPFHQRGTVMVLPPLSPAEVGSMLALPAADAIDAFLVTGGLPLVCQEWTPGDTLDAFLCATLSEPTSALLVSGERSLAAEFPAHLQAQHVLAAIGNGERTWSGIRGKLSTGTDQMAASSLTNSLQLLEAKRVVAAETPLSTKPAEKDRRYRVADPYLRFYLAFLRSGLSLVERGRADLLIRQVKRSWTAWRGRAVEPVVREALLRLAPELGWPEVEAVGGWWNRQNNPEVDLVGADRAGVAGKILFVGSIKWHASTPFDLHDHHTLVRDMAMIPGVDPQTQPIAVSRTPAGDLPIRSFTADDLIAAWPG</sequence>
<evidence type="ECO:0000259" key="1">
    <source>
        <dbReference type="Pfam" id="PF03008"/>
    </source>
</evidence>
<keyword evidence="2" id="KW-0547">Nucleotide-binding</keyword>
<evidence type="ECO:0000313" key="2">
    <source>
        <dbReference type="EMBL" id="GAA1656262.1"/>
    </source>
</evidence>
<dbReference type="InterPro" id="IPR027417">
    <property type="entry name" value="P-loop_NTPase"/>
</dbReference>
<name>A0ABN2FQ19_9ACTN</name>
<dbReference type="SUPFAM" id="SSF52540">
    <property type="entry name" value="P-loop containing nucleoside triphosphate hydrolases"/>
    <property type="match status" value="1"/>
</dbReference>
<keyword evidence="2" id="KW-0067">ATP-binding</keyword>
<comment type="caution">
    <text evidence="2">The sequence shown here is derived from an EMBL/GenBank/DDBJ whole genome shotgun (WGS) entry which is preliminary data.</text>
</comment>
<organism evidence="2 3">
    <name type="scientific">Fodinicola feengrottensis</name>
    <dbReference type="NCBI Taxonomy" id="435914"/>
    <lineage>
        <taxon>Bacteria</taxon>
        <taxon>Bacillati</taxon>
        <taxon>Actinomycetota</taxon>
        <taxon>Actinomycetes</taxon>
        <taxon>Mycobacteriales</taxon>
        <taxon>Fodinicola</taxon>
    </lineage>
</organism>
<dbReference type="Pfam" id="PF03008">
    <property type="entry name" value="DUF234"/>
    <property type="match status" value="1"/>
</dbReference>
<proteinExistence type="predicted"/>
<dbReference type="GO" id="GO:0005524">
    <property type="term" value="F:ATP binding"/>
    <property type="evidence" value="ECO:0007669"/>
    <property type="project" value="UniProtKB-KW"/>
</dbReference>
<evidence type="ECO:0000313" key="3">
    <source>
        <dbReference type="Proteomes" id="UP001500618"/>
    </source>
</evidence>
<dbReference type="InterPro" id="IPR004256">
    <property type="entry name" value="DUF234"/>
</dbReference>
<dbReference type="EMBL" id="BAAANY010000001">
    <property type="protein sequence ID" value="GAA1656262.1"/>
    <property type="molecule type" value="Genomic_DNA"/>
</dbReference>
<reference evidence="3" key="1">
    <citation type="journal article" date="2019" name="Int. J. Syst. Evol. Microbiol.">
        <title>The Global Catalogue of Microorganisms (GCM) 10K type strain sequencing project: providing services to taxonomists for standard genome sequencing and annotation.</title>
        <authorList>
            <consortium name="The Broad Institute Genomics Platform"/>
            <consortium name="The Broad Institute Genome Sequencing Center for Infectious Disease"/>
            <person name="Wu L."/>
            <person name="Ma J."/>
        </authorList>
    </citation>
    <scope>NUCLEOTIDE SEQUENCE [LARGE SCALE GENOMIC DNA]</scope>
    <source>
        <strain evidence="3">JCM 14718</strain>
    </source>
</reference>
<accession>A0ABN2FQ19</accession>
<feature type="domain" description="DUF234" evidence="1">
    <location>
        <begin position="331"/>
        <end position="425"/>
    </location>
</feature>
<dbReference type="PANTHER" id="PTHR34704:SF1">
    <property type="entry name" value="ATPASE"/>
    <property type="match status" value="1"/>
</dbReference>
<dbReference type="Proteomes" id="UP001500618">
    <property type="component" value="Unassembled WGS sequence"/>
</dbReference>
<protein>
    <submittedName>
        <fullName evidence="2">ATP-binding protein</fullName>
    </submittedName>
</protein>
<gene>
    <name evidence="2" type="ORF">GCM10009765_01970</name>
</gene>